<dbReference type="EnsemblMetazoa" id="XM_050642364.1">
    <property type="protein sequence ID" value="XP_050498321.1"/>
    <property type="gene ID" value="LOC126879292"/>
</dbReference>
<reference evidence="4 5" key="1">
    <citation type="submission" date="2025-04" db="UniProtKB">
        <authorList>
            <consortium name="RefSeq"/>
        </authorList>
    </citation>
    <scope>IDENTIFICATION</scope>
    <source>
        <tissue evidence="4 5">Whole insect</tissue>
    </source>
</reference>
<feature type="region of interest" description="Disordered" evidence="1">
    <location>
        <begin position="115"/>
        <end position="183"/>
    </location>
</feature>
<dbReference type="EnsemblMetazoa" id="XM_050646855.1">
    <property type="protein sequence ID" value="XP_050502812.1"/>
    <property type="gene ID" value="LOC126882050"/>
</dbReference>
<feature type="compositionally biased region" description="Low complexity" evidence="1">
    <location>
        <begin position="128"/>
        <end position="158"/>
    </location>
</feature>
<dbReference type="EnsemblMetazoa" id="XM_050650744.1">
    <property type="protein sequence ID" value="XP_050506701.1"/>
    <property type="gene ID" value="LOC126884673"/>
</dbReference>
<keyword evidence="3" id="KW-1185">Reference proteome</keyword>
<dbReference type="OrthoDB" id="6732782at2759"/>
<dbReference type="EnsemblMetazoa" id="XM_050654200.1">
    <property type="protein sequence ID" value="XP_050510157.1"/>
    <property type="gene ID" value="LOC126886978"/>
</dbReference>
<dbReference type="EnsemblMetazoa" id="XM_050641234.1">
    <property type="protein sequence ID" value="XP_050497191.1"/>
    <property type="gene ID" value="LOC126878483"/>
</dbReference>
<dbReference type="EnsemblMetazoa" id="XM_050649096.1">
    <property type="protein sequence ID" value="XP_050505053.1"/>
    <property type="gene ID" value="LOC126883497"/>
</dbReference>
<proteinExistence type="predicted"/>
<dbReference type="RefSeq" id="XP_028133841.1">
    <property type="nucleotide sequence ID" value="XM_028278040.1"/>
</dbReference>
<name>A0A6P7FDT3_DIAVI</name>
<dbReference type="EnsemblMetazoa" id="XM_050661905.1">
    <property type="protein sequence ID" value="XP_050517862.1"/>
    <property type="gene ID" value="LOC126892388"/>
</dbReference>
<dbReference type="EnsemblMetazoa" id="XM_050659911.1">
    <property type="protein sequence ID" value="XP_050515868.1"/>
    <property type="gene ID" value="LOC126890740"/>
</dbReference>
<accession>A0A6P7FDT3</accession>
<reference evidence="2" key="2">
    <citation type="submission" date="2025-05" db="UniProtKB">
        <authorList>
            <consortium name="EnsemblMetazoa"/>
        </authorList>
    </citation>
    <scope>IDENTIFICATION</scope>
</reference>
<dbReference type="EnsemblMetazoa" id="XM_050647414.1">
    <property type="protein sequence ID" value="XP_050503371.1"/>
    <property type="gene ID" value="LOC126882451"/>
</dbReference>
<evidence type="ECO:0000256" key="1">
    <source>
        <dbReference type="SAM" id="MobiDB-lite"/>
    </source>
</evidence>
<sequence length="197" mass="22656">MTGVPCQLVIISEDPDNLPIKDAFVIVKQLFIYGVEDVSLKGDKIFVKLSYSPNNKTLKKKFGYLPIRYMRIKIDNEEEFHVLEDICKRYRFNLLDDEVEEFERYQEKKQLVGIKRPFLSPPPPRPPSHFGHSSLLPMTSSSTPTNSTAPPTNWATTSAESPAKKQKRKMTRTTTSQNPEEVLDLDELNIDHFLSQK</sequence>
<dbReference type="RefSeq" id="XP_028130076.1">
    <property type="nucleotide sequence ID" value="XM_028274275.1"/>
</dbReference>
<dbReference type="AlphaFoldDB" id="A0A6P7FDT3"/>
<organism evidence="5">
    <name type="scientific">Diabrotica virgifera virgifera</name>
    <name type="common">western corn rootworm</name>
    <dbReference type="NCBI Taxonomy" id="50390"/>
    <lineage>
        <taxon>Eukaryota</taxon>
        <taxon>Metazoa</taxon>
        <taxon>Ecdysozoa</taxon>
        <taxon>Arthropoda</taxon>
        <taxon>Hexapoda</taxon>
        <taxon>Insecta</taxon>
        <taxon>Pterygota</taxon>
        <taxon>Neoptera</taxon>
        <taxon>Endopterygota</taxon>
        <taxon>Coleoptera</taxon>
        <taxon>Polyphaga</taxon>
        <taxon>Cucujiformia</taxon>
        <taxon>Chrysomeloidea</taxon>
        <taxon>Chrysomelidae</taxon>
        <taxon>Galerucinae</taxon>
        <taxon>Diabroticina</taxon>
        <taxon>Diabroticites</taxon>
        <taxon>Diabrotica</taxon>
    </lineage>
</organism>
<evidence type="ECO:0000313" key="4">
    <source>
        <dbReference type="RefSeq" id="XP_028130076.1"/>
    </source>
</evidence>
<evidence type="ECO:0000313" key="3">
    <source>
        <dbReference type="Proteomes" id="UP001652700"/>
    </source>
</evidence>
<dbReference type="EnsemblMetazoa" id="XM_050651170.1">
    <property type="protein sequence ID" value="XP_050507127.1"/>
    <property type="gene ID" value="LOC126883315"/>
</dbReference>
<dbReference type="EnsemblMetazoa" id="XM_050643798.1">
    <property type="protein sequence ID" value="XP_050499755.1"/>
    <property type="gene ID" value="LOC126880106"/>
</dbReference>
<dbReference type="EnsemblMetazoa" id="XM_050651400.1">
    <property type="protein sequence ID" value="XP_050507357.1"/>
    <property type="gene ID" value="LOC126885010"/>
</dbReference>
<dbReference type="EnsemblMetazoa" id="XM_050661047.1">
    <property type="protein sequence ID" value="XP_050517004.1"/>
    <property type="gene ID" value="LOC126891772"/>
</dbReference>
<protein>
    <submittedName>
        <fullName evidence="4">Uncharacterized protein LOC114326071</fullName>
    </submittedName>
    <submittedName>
        <fullName evidence="5">Uncharacterized protein LOC114329028</fullName>
    </submittedName>
</protein>
<dbReference type="EnsemblMetazoa" id="XM_050643800.1">
    <property type="protein sequence ID" value="XP_050499757.1"/>
    <property type="gene ID" value="LOC126880108"/>
</dbReference>
<evidence type="ECO:0000313" key="5">
    <source>
        <dbReference type="RefSeq" id="XP_028133841.1"/>
    </source>
</evidence>
<gene>
    <name evidence="5" type="primary">LOC114329028</name>
    <name evidence="4" type="synonym">LOC114326071</name>
</gene>
<evidence type="ECO:0000313" key="2">
    <source>
        <dbReference type="EnsemblMetazoa" id="XP_050497191.1"/>
    </source>
</evidence>
<dbReference type="Proteomes" id="UP001652700">
    <property type="component" value="Unplaced"/>
</dbReference>